<proteinExistence type="predicted"/>
<evidence type="ECO:0000256" key="1">
    <source>
        <dbReference type="SAM" id="Phobius"/>
    </source>
</evidence>
<accession>A0A6I6J8Z1</accession>
<name>A0A6I6J8Z1_9BACT</name>
<evidence type="ECO:0000313" key="2">
    <source>
        <dbReference type="EMBL" id="QGY39306.1"/>
    </source>
</evidence>
<reference evidence="2 3" key="1">
    <citation type="submission" date="2019-11" db="EMBL/GenBank/DDBJ databases">
        <authorList>
            <person name="Zheng R.K."/>
            <person name="Sun C.M."/>
        </authorList>
    </citation>
    <scope>NUCLEOTIDE SEQUENCE [LARGE SCALE GENOMIC DNA]</scope>
    <source>
        <strain evidence="2 3">SRB007</strain>
    </source>
</reference>
<protein>
    <submittedName>
        <fullName evidence="2">Uncharacterized protein</fullName>
    </submittedName>
</protein>
<dbReference type="RefSeq" id="WP_158946531.1">
    <property type="nucleotide sequence ID" value="NZ_CP046400.1"/>
</dbReference>
<keyword evidence="1" id="KW-1133">Transmembrane helix</keyword>
<keyword evidence="3" id="KW-1185">Reference proteome</keyword>
<gene>
    <name evidence="2" type="ORF">GM415_03950</name>
</gene>
<feature type="transmembrane region" description="Helical" evidence="1">
    <location>
        <begin position="20"/>
        <end position="42"/>
    </location>
</feature>
<dbReference type="Proteomes" id="UP000428328">
    <property type="component" value="Chromosome"/>
</dbReference>
<keyword evidence="1" id="KW-0472">Membrane</keyword>
<keyword evidence="1" id="KW-0812">Transmembrane</keyword>
<dbReference type="AlphaFoldDB" id="A0A6I6J8Z1"/>
<organism evidence="2 3">
    <name type="scientific">Pseudodesulfovibrio cashew</name>
    <dbReference type="NCBI Taxonomy" id="2678688"/>
    <lineage>
        <taxon>Bacteria</taxon>
        <taxon>Pseudomonadati</taxon>
        <taxon>Thermodesulfobacteriota</taxon>
        <taxon>Desulfovibrionia</taxon>
        <taxon>Desulfovibrionales</taxon>
        <taxon>Desulfovibrionaceae</taxon>
    </lineage>
</organism>
<sequence length="164" mass="18304">MHGEPKYFWLSWPAASQERLFRLALVGTVVATFAVSVGLKLFSGSLEQRIVEAREQYGRVVPIVEEVRALRAKQGDLVDKPVSEAVWAIIDGLGIEEQLTSFRATQLDEGLDAAQVTFKGLPLNRLMDFLRDLRDRASLQTPGCTLTRNPDDPRLADAHFVLAR</sequence>
<evidence type="ECO:0000313" key="3">
    <source>
        <dbReference type="Proteomes" id="UP000428328"/>
    </source>
</evidence>
<dbReference type="EMBL" id="CP046400">
    <property type="protein sequence ID" value="QGY39306.1"/>
    <property type="molecule type" value="Genomic_DNA"/>
</dbReference>
<dbReference type="KEGG" id="psel:GM415_03950"/>